<gene>
    <name evidence="1" type="ORF">AAFP32_03125</name>
</gene>
<protein>
    <submittedName>
        <fullName evidence="1">Uncharacterized protein</fullName>
    </submittedName>
</protein>
<dbReference type="EMBL" id="CP158281">
    <property type="protein sequence ID" value="XBV89735.1"/>
    <property type="molecule type" value="Genomic_DNA"/>
</dbReference>
<accession>A0AAU7ULL1</accession>
<dbReference type="KEGG" id="bkr:AAFP32_03125"/>
<proteinExistence type="predicted"/>
<sequence length="85" mass="9458">MMQFWRTSGLRHFSEGGGGGRASGTIFDEPFSSLLISTLSTMLALATAGISFPFRPLGTFPAGHYGDRLGHRIRRPRHIYREPSY</sequence>
<evidence type="ECO:0000313" key="1">
    <source>
        <dbReference type="EMBL" id="XBV89735.1"/>
    </source>
</evidence>
<name>A0AAU7ULL1_9MICO</name>
<dbReference type="AlphaFoldDB" id="A0AAU7ULL1"/>
<reference evidence="1" key="1">
    <citation type="submission" date="2024-06" db="EMBL/GenBank/DDBJ databases">
        <title>Brevibacterium koreense sp. nov., isolated from jogae-jeotgal, a Korean fermented seafood.</title>
        <authorList>
            <person name="Whon T.W."/>
            <person name="Nam S."/>
            <person name="Kim Y."/>
        </authorList>
    </citation>
    <scope>NUCLEOTIDE SEQUENCE</scope>
    <source>
        <strain evidence="1">CBA3109</strain>
    </source>
</reference>
<dbReference type="RefSeq" id="WP_350270611.1">
    <property type="nucleotide sequence ID" value="NZ_CP158281.1"/>
</dbReference>
<organism evidence="1">
    <name type="scientific">Brevibacterium koreense</name>
    <dbReference type="NCBI Taxonomy" id="3140787"/>
    <lineage>
        <taxon>Bacteria</taxon>
        <taxon>Bacillati</taxon>
        <taxon>Actinomycetota</taxon>
        <taxon>Actinomycetes</taxon>
        <taxon>Micrococcales</taxon>
        <taxon>Brevibacteriaceae</taxon>
        <taxon>Brevibacterium</taxon>
    </lineage>
</organism>